<evidence type="ECO:0000256" key="1">
    <source>
        <dbReference type="SAM" id="Phobius"/>
    </source>
</evidence>
<evidence type="ECO:0000313" key="3">
    <source>
        <dbReference type="Proteomes" id="UP000230709"/>
    </source>
</evidence>
<reference evidence="3" key="1">
    <citation type="submission" date="2017-10" db="EMBL/GenBank/DDBJ databases">
        <title>Completed PacBio SMRT sequence of Methylosinus trichosporium OB3b reveals presence of a third large plasmid.</title>
        <authorList>
            <person name="Charles T.C."/>
            <person name="Lynch M.D.J."/>
            <person name="Heil J.R."/>
            <person name="Cheng J."/>
        </authorList>
    </citation>
    <scope>NUCLEOTIDE SEQUENCE [LARGE SCALE GENOMIC DNA]</scope>
    <source>
        <strain evidence="3">OB3b</strain>
    </source>
</reference>
<dbReference type="Proteomes" id="UP000230709">
    <property type="component" value="Chromosome"/>
</dbReference>
<keyword evidence="1" id="KW-1133">Transmembrane helix</keyword>
<feature type="transmembrane region" description="Helical" evidence="1">
    <location>
        <begin position="160"/>
        <end position="178"/>
    </location>
</feature>
<keyword evidence="1" id="KW-0812">Transmembrane</keyword>
<proteinExistence type="predicted"/>
<dbReference type="EMBL" id="CP023737">
    <property type="protein sequence ID" value="ATQ69643.1"/>
    <property type="molecule type" value="Genomic_DNA"/>
</dbReference>
<protein>
    <submittedName>
        <fullName evidence="2">Uncharacterized protein</fullName>
    </submittedName>
</protein>
<dbReference type="KEGG" id="mtw:CQW49_18465"/>
<keyword evidence="1" id="KW-0472">Membrane</keyword>
<dbReference type="RefSeq" id="WP_003614311.1">
    <property type="nucleotide sequence ID" value="NZ_ADVE02000001.1"/>
</dbReference>
<keyword evidence="3" id="KW-1185">Reference proteome</keyword>
<evidence type="ECO:0000313" key="2">
    <source>
        <dbReference type="EMBL" id="ATQ69643.1"/>
    </source>
</evidence>
<sequence length="196" mass="20957">MSTRAILLVVMAIGLAFGAGPAIGRGDLVLDKDACVLKAGPELIYFAGYQPASSHRKFCEDAPAVGATIFVFDYAEPELREMKVGFRILKDAEATEDPAALEAATAAYSPPQIYPKGTFSFEHLFVEPGEYVGLLTVDGSAGEHWTARFPFSVGMSHFEATPYLLIGAAALLAVLLLVTRRHGGPSATARRASPRR</sequence>
<dbReference type="AlphaFoldDB" id="A0A2D2D3S0"/>
<gene>
    <name evidence="2" type="ORF">CQW49_18465</name>
</gene>
<accession>A0A2D2D3S0</accession>
<name>A0A2D2D3S0_METT3</name>
<dbReference type="STRING" id="595536.GCA_000178815_01491"/>
<organism evidence="2 3">
    <name type="scientific">Methylosinus trichosporium (strain ATCC 35070 / NCIMB 11131 / UNIQEM 75 / OB3b)</name>
    <dbReference type="NCBI Taxonomy" id="595536"/>
    <lineage>
        <taxon>Bacteria</taxon>
        <taxon>Pseudomonadati</taxon>
        <taxon>Pseudomonadota</taxon>
        <taxon>Alphaproteobacteria</taxon>
        <taxon>Hyphomicrobiales</taxon>
        <taxon>Methylocystaceae</taxon>
        <taxon>Methylosinus</taxon>
    </lineage>
</organism>